<comment type="caution">
    <text evidence="3">The sequence shown here is derived from an EMBL/GenBank/DDBJ whole genome shotgun (WGS) entry which is preliminary data.</text>
</comment>
<dbReference type="Proteomes" id="UP000305883">
    <property type="component" value="Unassembled WGS sequence"/>
</dbReference>
<gene>
    <name evidence="3" type="ORF">CH35J_003433</name>
</gene>
<feature type="region of interest" description="Disordered" evidence="1">
    <location>
        <begin position="42"/>
        <end position="71"/>
    </location>
</feature>
<dbReference type="EMBL" id="MWPZ01000003">
    <property type="protein sequence ID" value="TID02442.1"/>
    <property type="molecule type" value="Genomic_DNA"/>
</dbReference>
<accession>A0A4T0WAT0</accession>
<dbReference type="OrthoDB" id="10614534at2759"/>
<protein>
    <submittedName>
        <fullName evidence="3">Uncharacterized protein</fullName>
    </submittedName>
</protein>
<dbReference type="AlphaFoldDB" id="A0A4T0WAT0"/>
<sequence>MKPTIFAALAVALAAAPASAETNSMRAGNVCVAEGDKRCTDNPAKGNVLDFPESKTPSLPKQSAQDLGASVNQAKKRAGELAERGIKRKKFTIPTKNKGSTISDFEIRNVEFQIVTSAMGNIDVQVINKSNKNIKWNVYDFDIVDIEFGGTLKPGKKKNIRWKDAKPGNKAEAMTLKLRLQEV</sequence>
<reference evidence="3 4" key="1">
    <citation type="journal article" date="2019" name="Genome Biol. Evol.">
        <title>Genomic Plasticity Mediated by Transposable Elements in the Plant Pathogenic Fungus Colletotrichum higginsianum.</title>
        <authorList>
            <person name="Tsushima A."/>
            <person name="Gan P."/>
            <person name="Kumakura N."/>
            <person name="Narusaka M."/>
            <person name="Takano Y."/>
            <person name="Narusaka Y."/>
            <person name="Shirasu K."/>
        </authorList>
    </citation>
    <scope>NUCLEOTIDE SEQUENCE [LARGE SCALE GENOMIC DNA]</scope>
    <source>
        <strain evidence="3 4">MAFF305635-RFP</strain>
    </source>
</reference>
<keyword evidence="2" id="KW-0732">Signal</keyword>
<feature type="compositionally biased region" description="Polar residues" evidence="1">
    <location>
        <begin position="55"/>
        <end position="71"/>
    </location>
</feature>
<evidence type="ECO:0000313" key="3">
    <source>
        <dbReference type="EMBL" id="TID02442.1"/>
    </source>
</evidence>
<feature type="chain" id="PRO_5020342787" evidence="2">
    <location>
        <begin position="21"/>
        <end position="183"/>
    </location>
</feature>
<feature type="signal peptide" evidence="2">
    <location>
        <begin position="1"/>
        <end position="20"/>
    </location>
</feature>
<evidence type="ECO:0000256" key="2">
    <source>
        <dbReference type="SAM" id="SignalP"/>
    </source>
</evidence>
<name>A0A4T0WAT0_9PEZI</name>
<proteinExistence type="predicted"/>
<evidence type="ECO:0000256" key="1">
    <source>
        <dbReference type="SAM" id="MobiDB-lite"/>
    </source>
</evidence>
<evidence type="ECO:0000313" key="4">
    <source>
        <dbReference type="Proteomes" id="UP000305883"/>
    </source>
</evidence>
<organism evidence="3 4">
    <name type="scientific">Colletotrichum higginsianum</name>
    <dbReference type="NCBI Taxonomy" id="80884"/>
    <lineage>
        <taxon>Eukaryota</taxon>
        <taxon>Fungi</taxon>
        <taxon>Dikarya</taxon>
        <taxon>Ascomycota</taxon>
        <taxon>Pezizomycotina</taxon>
        <taxon>Sordariomycetes</taxon>
        <taxon>Hypocreomycetidae</taxon>
        <taxon>Glomerellales</taxon>
        <taxon>Glomerellaceae</taxon>
        <taxon>Colletotrichum</taxon>
        <taxon>Colletotrichum destructivum species complex</taxon>
    </lineage>
</organism>